<evidence type="ECO:0000256" key="1">
    <source>
        <dbReference type="ARBA" id="ARBA00023004"/>
    </source>
</evidence>
<keyword evidence="4" id="KW-1185">Reference proteome</keyword>
<dbReference type="Pfam" id="PF04023">
    <property type="entry name" value="FeoA"/>
    <property type="match status" value="1"/>
</dbReference>
<dbReference type="SUPFAM" id="SSF50037">
    <property type="entry name" value="C-terminal domain of transcriptional repressors"/>
    <property type="match status" value="1"/>
</dbReference>
<dbReference type="PANTHER" id="PTHR42954">
    <property type="entry name" value="FE(2+) TRANSPORT PROTEIN A"/>
    <property type="match status" value="1"/>
</dbReference>
<comment type="caution">
    <text evidence="3">The sequence shown here is derived from an EMBL/GenBank/DDBJ whole genome shotgun (WGS) entry which is preliminary data.</text>
</comment>
<dbReference type="InterPro" id="IPR007167">
    <property type="entry name" value="Fe-transptr_FeoA-like"/>
</dbReference>
<protein>
    <submittedName>
        <fullName evidence="3">Ferrous iron transport protein A</fullName>
    </submittedName>
</protein>
<dbReference type="Gene3D" id="2.30.30.90">
    <property type="match status" value="1"/>
</dbReference>
<evidence type="ECO:0000313" key="3">
    <source>
        <dbReference type="EMBL" id="NIZ69184.1"/>
    </source>
</evidence>
<dbReference type="EMBL" id="JAATLM010000001">
    <property type="protein sequence ID" value="NIZ69184.1"/>
    <property type="molecule type" value="Genomic_DNA"/>
</dbReference>
<dbReference type="GO" id="GO:0046914">
    <property type="term" value="F:transition metal ion binding"/>
    <property type="evidence" value="ECO:0007669"/>
    <property type="project" value="InterPro"/>
</dbReference>
<dbReference type="AlphaFoldDB" id="A0A968KU60"/>
<dbReference type="RefSeq" id="WP_167695282.1">
    <property type="nucleotide sequence ID" value="NZ_CP118181.1"/>
</dbReference>
<sequence>MAQSTVLVKLADLQKSDQARIIGYEHSDDVALHRLLTLGLTKDEIVTVKQVAPMGDPVKVGVRGFNLSLRKDEAQALILTKI</sequence>
<organism evidence="3 4">
    <name type="scientific">Entomospira culicis</name>
    <dbReference type="NCBI Taxonomy" id="2719989"/>
    <lineage>
        <taxon>Bacteria</taxon>
        <taxon>Pseudomonadati</taxon>
        <taxon>Spirochaetota</taxon>
        <taxon>Spirochaetia</taxon>
        <taxon>Spirochaetales</taxon>
        <taxon>Spirochaetaceae</taxon>
        <taxon>Entomospira</taxon>
    </lineage>
</organism>
<dbReference type="Proteomes" id="UP000778951">
    <property type="component" value="Unassembled WGS sequence"/>
</dbReference>
<proteinExistence type="predicted"/>
<gene>
    <name evidence="3" type="ORF">HCT48_03020</name>
</gene>
<accession>A0A968KU60</accession>
<dbReference type="PANTHER" id="PTHR42954:SF2">
    <property type="entry name" value="FE(2+) TRANSPORT PROTEIN A"/>
    <property type="match status" value="1"/>
</dbReference>
<feature type="domain" description="Ferrous iron transporter FeoA-like" evidence="2">
    <location>
        <begin position="8"/>
        <end position="81"/>
    </location>
</feature>
<evidence type="ECO:0000313" key="4">
    <source>
        <dbReference type="Proteomes" id="UP000778951"/>
    </source>
</evidence>
<dbReference type="InterPro" id="IPR038157">
    <property type="entry name" value="FeoA_core_dom"/>
</dbReference>
<evidence type="ECO:0000259" key="2">
    <source>
        <dbReference type="SMART" id="SM00899"/>
    </source>
</evidence>
<reference evidence="3" key="1">
    <citation type="submission" date="2020-03" db="EMBL/GenBank/DDBJ databases">
        <title>Spirochaetal bacteria isolated from arthropods constitute a novel genus Entomospira genus novum within the order Spirochaetales.</title>
        <authorList>
            <person name="Grana-Miraglia L."/>
            <person name="Sikutova S."/>
            <person name="Fingerle V."/>
            <person name="Sing A."/>
            <person name="Castillo-Ramirez S."/>
            <person name="Margos G."/>
            <person name="Rudolf I."/>
        </authorList>
    </citation>
    <scope>NUCLEOTIDE SEQUENCE</scope>
    <source>
        <strain evidence="3">BR149</strain>
    </source>
</reference>
<keyword evidence="1" id="KW-0408">Iron</keyword>
<name>A0A968KU60_9SPIO</name>
<dbReference type="InterPro" id="IPR008988">
    <property type="entry name" value="Transcriptional_repressor_C"/>
</dbReference>
<dbReference type="InterPro" id="IPR052713">
    <property type="entry name" value="FeoA"/>
</dbReference>
<dbReference type="SMART" id="SM00899">
    <property type="entry name" value="FeoA"/>
    <property type="match status" value="1"/>
</dbReference>